<accession>E4RX12</accession>
<proteinExistence type="predicted"/>
<dbReference type="AlphaFoldDB" id="E4RX12"/>
<dbReference type="KEGG" id="lby:Lbys_2375"/>
<organism evidence="1 2">
    <name type="scientific">Leadbetterella byssophila (strain DSM 17132 / JCM 16389 / KACC 11308 / NBRC 106382 / 4M15)</name>
    <dbReference type="NCBI Taxonomy" id="649349"/>
    <lineage>
        <taxon>Bacteria</taxon>
        <taxon>Pseudomonadati</taxon>
        <taxon>Bacteroidota</taxon>
        <taxon>Cytophagia</taxon>
        <taxon>Cytophagales</taxon>
        <taxon>Leadbetterellaceae</taxon>
        <taxon>Leadbetterella</taxon>
    </lineage>
</organism>
<reference evidence="1 2" key="2">
    <citation type="journal article" date="2011" name="Stand. Genomic Sci.">
        <title>Complete genome sequence of Leadbetterella byssophila type strain (4M15).</title>
        <authorList>
            <person name="Abt B."/>
            <person name="Teshima H."/>
            <person name="Lucas S."/>
            <person name="Lapidus A."/>
            <person name="Del Rio T.G."/>
            <person name="Nolan M."/>
            <person name="Tice H."/>
            <person name="Cheng J.F."/>
            <person name="Pitluck S."/>
            <person name="Liolios K."/>
            <person name="Pagani I."/>
            <person name="Ivanova N."/>
            <person name="Mavromatis K."/>
            <person name="Pati A."/>
            <person name="Tapia R."/>
            <person name="Han C."/>
            <person name="Goodwin L."/>
            <person name="Chen A."/>
            <person name="Palaniappan K."/>
            <person name="Land M."/>
            <person name="Hauser L."/>
            <person name="Chang Y.J."/>
            <person name="Jeffries C.D."/>
            <person name="Rohde M."/>
            <person name="Goker M."/>
            <person name="Tindall B.J."/>
            <person name="Detter J.C."/>
            <person name="Woyke T."/>
            <person name="Bristow J."/>
            <person name="Eisen J.A."/>
            <person name="Markowitz V."/>
            <person name="Hugenholtz P."/>
            <person name="Klenk H.P."/>
            <person name="Kyrpides N.C."/>
        </authorList>
    </citation>
    <scope>NUCLEOTIDE SEQUENCE [LARGE SCALE GENOMIC DNA]</scope>
    <source>
        <strain evidence="2">DSM 17132 / JCM 16389 / KACC 11308 / NBRC 106382 / 4M15</strain>
    </source>
</reference>
<dbReference type="Proteomes" id="UP000007435">
    <property type="component" value="Chromosome"/>
</dbReference>
<protein>
    <submittedName>
        <fullName evidence="1">Uncharacterized protein</fullName>
    </submittedName>
</protein>
<dbReference type="EMBL" id="CP002305">
    <property type="protein sequence ID" value="ADQ18051.1"/>
    <property type="molecule type" value="Genomic_DNA"/>
</dbReference>
<name>E4RX12_LEAB4</name>
<keyword evidence="2" id="KW-1185">Reference proteome</keyword>
<dbReference type="HOGENOM" id="CLU_2973905_0_0_10"/>
<sequence length="58" mass="6759">MTVIFCPKSQRLFGSSSLKKKLPLTEFYGPFERSERGHHEIHGFWLLSVSIALSKSYW</sequence>
<reference key="1">
    <citation type="submission" date="2010-11" db="EMBL/GenBank/DDBJ databases">
        <title>The complete genome of Leadbetterella byssophila DSM 17132.</title>
        <authorList>
            <consortium name="US DOE Joint Genome Institute (JGI-PGF)"/>
            <person name="Lucas S."/>
            <person name="Copeland A."/>
            <person name="Lapidus A."/>
            <person name="Glavina del Rio T."/>
            <person name="Dalin E."/>
            <person name="Tice H."/>
            <person name="Bruce D."/>
            <person name="Goodwin L."/>
            <person name="Pitluck S."/>
            <person name="Kyrpides N."/>
            <person name="Mavromatis K."/>
            <person name="Ivanova N."/>
            <person name="Teshima H."/>
            <person name="Brettin T."/>
            <person name="Detter J.C."/>
            <person name="Han C."/>
            <person name="Tapia R."/>
            <person name="Land M."/>
            <person name="Hauser L."/>
            <person name="Markowitz V."/>
            <person name="Cheng J.-F."/>
            <person name="Hugenholtz P."/>
            <person name="Woyke T."/>
            <person name="Wu D."/>
            <person name="Tindall B."/>
            <person name="Pomrenke H.G."/>
            <person name="Brambilla E."/>
            <person name="Klenk H.-P."/>
            <person name="Eisen J.A."/>
        </authorList>
    </citation>
    <scope>NUCLEOTIDE SEQUENCE [LARGE SCALE GENOMIC DNA]</scope>
    <source>
        <strain>DSM 17132</strain>
    </source>
</reference>
<gene>
    <name evidence="1" type="ordered locus">Lbys_2375</name>
</gene>
<evidence type="ECO:0000313" key="1">
    <source>
        <dbReference type="EMBL" id="ADQ18051.1"/>
    </source>
</evidence>
<evidence type="ECO:0000313" key="2">
    <source>
        <dbReference type="Proteomes" id="UP000007435"/>
    </source>
</evidence>